<sequence>MIGDSALKHGPSAATADAPAPATTHGNDTPWRPHTHLPSERASISNQQPSVRSKLPTQYPSSPTQQLQFHTPVRQPTDPGPDPQFTPGPPTLSPYTDPRIAPARISISQTPITPSATLPTFQPTGQTTMIPTPLPQTSVHRPPAVSLLPQDLPYPNFPESQSIQHPTMNQPAVSPYPTLVYQPSPQAPMLSSPAPHVVNAMNNPSTAEQTPQVTDYGQFPQLHMSQAAAHYSQTPLPSPANSAWGPNPAAPISLNVAQAAIDYAGGMTSGEVEPDAEESTEIEDTEDSGEQAGEVTMEGGESDPVEALEVNDMENNVEKCLPEITDGQIEHAGMEEVDVGTGQVSKAVEKHVTARGANLPPTPSVPRRSSRKNHHPPKKLSYELRAVESEEDRRRLERGWRLWQRAKARRAAGQ</sequence>
<name>A0ACB7EDQ9_NIBAL</name>
<evidence type="ECO:0000313" key="2">
    <source>
        <dbReference type="Proteomes" id="UP000805704"/>
    </source>
</evidence>
<accession>A0ACB7EDQ9</accession>
<protein>
    <submittedName>
        <fullName evidence="1">Uncharacterized protein</fullName>
    </submittedName>
</protein>
<reference evidence="1" key="1">
    <citation type="submission" date="2020-04" db="EMBL/GenBank/DDBJ databases">
        <title>A chromosome-scale assembly and high-density genetic map of the yellow drum (Nibea albiflora) genome.</title>
        <authorList>
            <person name="Xu D."/>
            <person name="Zhang W."/>
            <person name="Chen R."/>
            <person name="Tan P."/>
            <person name="Wang L."/>
            <person name="Song H."/>
            <person name="Tian L."/>
            <person name="Zhu Q."/>
            <person name="Wang B."/>
        </authorList>
    </citation>
    <scope>NUCLEOTIDE SEQUENCE</scope>
    <source>
        <strain evidence="1">ZJHYS-2018</strain>
    </source>
</reference>
<comment type="caution">
    <text evidence="1">The sequence shown here is derived from an EMBL/GenBank/DDBJ whole genome shotgun (WGS) entry which is preliminary data.</text>
</comment>
<keyword evidence="2" id="KW-1185">Reference proteome</keyword>
<organism evidence="1 2">
    <name type="scientific">Nibea albiflora</name>
    <name type="common">Yellow drum</name>
    <name type="synonym">Corvina albiflora</name>
    <dbReference type="NCBI Taxonomy" id="240163"/>
    <lineage>
        <taxon>Eukaryota</taxon>
        <taxon>Metazoa</taxon>
        <taxon>Chordata</taxon>
        <taxon>Craniata</taxon>
        <taxon>Vertebrata</taxon>
        <taxon>Euteleostomi</taxon>
        <taxon>Actinopterygii</taxon>
        <taxon>Neopterygii</taxon>
        <taxon>Teleostei</taxon>
        <taxon>Neoteleostei</taxon>
        <taxon>Acanthomorphata</taxon>
        <taxon>Eupercaria</taxon>
        <taxon>Sciaenidae</taxon>
        <taxon>Nibea</taxon>
    </lineage>
</organism>
<evidence type="ECO:0000313" key="1">
    <source>
        <dbReference type="EMBL" id="KAG7999847.1"/>
    </source>
</evidence>
<proteinExistence type="predicted"/>
<dbReference type="EMBL" id="CM024797">
    <property type="protein sequence ID" value="KAG7999847.1"/>
    <property type="molecule type" value="Genomic_DNA"/>
</dbReference>
<gene>
    <name evidence="1" type="ORF">GBF38_001903</name>
</gene>
<dbReference type="Proteomes" id="UP000805704">
    <property type="component" value="Chromosome 9"/>
</dbReference>